<evidence type="ECO:0000313" key="1">
    <source>
        <dbReference type="EMBL" id="PRP89223.1"/>
    </source>
</evidence>
<comment type="caution">
    <text evidence="1">The sequence shown here is derived from an EMBL/GenBank/DDBJ whole genome shotgun (WGS) entry which is preliminary data.</text>
</comment>
<protein>
    <submittedName>
        <fullName evidence="1">Uncharacterized protein</fullName>
    </submittedName>
</protein>
<sequence length="67" mass="7338">MNKCSDHLNPTKFSLHFQSPPARREILHDNASSGRPIRKTWSITGCRLSVTSACSSVADVVQRGVDA</sequence>
<dbReference type="InParanoid" id="A0A2P6NZ41"/>
<dbReference type="AlphaFoldDB" id="A0A2P6NZ41"/>
<dbReference type="Proteomes" id="UP000241769">
    <property type="component" value="Unassembled WGS sequence"/>
</dbReference>
<reference evidence="1 2" key="1">
    <citation type="journal article" date="2018" name="Genome Biol. Evol.">
        <title>Multiple Roots of Fruiting Body Formation in Amoebozoa.</title>
        <authorList>
            <person name="Hillmann F."/>
            <person name="Forbes G."/>
            <person name="Novohradska S."/>
            <person name="Ferling I."/>
            <person name="Riege K."/>
            <person name="Groth M."/>
            <person name="Westermann M."/>
            <person name="Marz M."/>
            <person name="Spaller T."/>
            <person name="Winckler T."/>
            <person name="Schaap P."/>
            <person name="Glockner G."/>
        </authorList>
    </citation>
    <scope>NUCLEOTIDE SEQUENCE [LARGE SCALE GENOMIC DNA]</scope>
    <source>
        <strain evidence="1 2">Jena</strain>
    </source>
</reference>
<keyword evidence="2" id="KW-1185">Reference proteome</keyword>
<name>A0A2P6NZ41_9EUKA</name>
<organism evidence="1 2">
    <name type="scientific">Planoprotostelium fungivorum</name>
    <dbReference type="NCBI Taxonomy" id="1890364"/>
    <lineage>
        <taxon>Eukaryota</taxon>
        <taxon>Amoebozoa</taxon>
        <taxon>Evosea</taxon>
        <taxon>Variosea</taxon>
        <taxon>Cavosteliida</taxon>
        <taxon>Cavosteliaceae</taxon>
        <taxon>Planoprotostelium</taxon>
    </lineage>
</organism>
<dbReference type="EMBL" id="MDYQ01000004">
    <property type="protein sequence ID" value="PRP89223.1"/>
    <property type="molecule type" value="Genomic_DNA"/>
</dbReference>
<proteinExistence type="predicted"/>
<evidence type="ECO:0000313" key="2">
    <source>
        <dbReference type="Proteomes" id="UP000241769"/>
    </source>
</evidence>
<accession>A0A2P6NZ41</accession>
<gene>
    <name evidence="1" type="ORF">PROFUN_02097</name>
</gene>